<dbReference type="Pfam" id="PF03683">
    <property type="entry name" value="UPF0175"/>
    <property type="match status" value="1"/>
</dbReference>
<name>A0ABS9UPJ7_9BACT</name>
<dbReference type="EMBL" id="JAKZGS010000008">
    <property type="protein sequence ID" value="MCH7398553.1"/>
    <property type="molecule type" value="Genomic_DNA"/>
</dbReference>
<dbReference type="InterPro" id="IPR005368">
    <property type="entry name" value="UPF0175"/>
</dbReference>
<proteinExistence type="predicted"/>
<reference evidence="1" key="1">
    <citation type="submission" date="2022-03" db="EMBL/GenBank/DDBJ databases">
        <title>De novo assembled genomes of Belliella spp. (Cyclobacteriaceae) strains.</title>
        <authorList>
            <person name="Szabo A."/>
            <person name="Korponai K."/>
            <person name="Felfoldi T."/>
        </authorList>
    </citation>
    <scope>NUCLEOTIDE SEQUENCE</scope>
    <source>
        <strain evidence="1">DSM 107340</strain>
    </source>
</reference>
<organism evidence="1 2">
    <name type="scientific">Belliella calami</name>
    <dbReference type="NCBI Taxonomy" id="2923436"/>
    <lineage>
        <taxon>Bacteria</taxon>
        <taxon>Pseudomonadati</taxon>
        <taxon>Bacteroidota</taxon>
        <taxon>Cytophagia</taxon>
        <taxon>Cytophagales</taxon>
        <taxon>Cyclobacteriaceae</taxon>
        <taxon>Belliella</taxon>
    </lineage>
</organism>
<accession>A0ABS9UPJ7</accession>
<gene>
    <name evidence="1" type="ORF">MM236_11155</name>
</gene>
<comment type="caution">
    <text evidence="1">The sequence shown here is derived from an EMBL/GenBank/DDBJ whole genome shotgun (WGS) entry which is preliminary data.</text>
</comment>
<dbReference type="RefSeq" id="WP_241275065.1">
    <property type="nucleotide sequence ID" value="NZ_JAKZGS010000008.1"/>
</dbReference>
<dbReference type="Proteomes" id="UP001165488">
    <property type="component" value="Unassembled WGS sequence"/>
</dbReference>
<protein>
    <submittedName>
        <fullName evidence="1">UPF0175 family protein</fullName>
    </submittedName>
</protein>
<evidence type="ECO:0000313" key="2">
    <source>
        <dbReference type="Proteomes" id="UP001165488"/>
    </source>
</evidence>
<sequence>MRIVNFKIPDTVDLDDKDITMIVAATLYEKGKLSLGQAAELAGLTKVAFAELLGKYEVSIFNFPSNDLLNDIKNA</sequence>
<evidence type="ECO:0000313" key="1">
    <source>
        <dbReference type="EMBL" id="MCH7398553.1"/>
    </source>
</evidence>
<keyword evidence="2" id="KW-1185">Reference proteome</keyword>